<dbReference type="GO" id="GO:0008835">
    <property type="term" value="F:diaminohydroxyphosphoribosylaminopyrimidine deaminase activity"/>
    <property type="evidence" value="ECO:0007669"/>
    <property type="project" value="UniProtKB-EC"/>
</dbReference>
<dbReference type="InterPro" id="IPR002734">
    <property type="entry name" value="RibDG_C"/>
</dbReference>
<dbReference type="NCBIfam" id="TIGR00227">
    <property type="entry name" value="ribD_Cterm"/>
    <property type="match status" value="1"/>
</dbReference>
<feature type="binding site" evidence="17">
    <location>
        <position position="205"/>
    </location>
    <ligand>
        <name>substrate</name>
    </ligand>
</feature>
<sequence length="368" mass="39953">MTNHTFYMNLALQNAQAMKGQTDPNPLVGAVIVNDNRIVGVGAHMKAGEPHAEIHAIQMARDKTKGATIYVTLEPCSHHGRTGPCAEAIVKAGIQTVVIATLDPNPIVSGRGVKILEDAGIEVLVGVEEESSRKMNEVFNKFIVENKPFVTLKSGITLDGKIASHTGHSKWITSEEARHDVHHLRNEHMAILVGVNTVIADNPELTTRIPNGRNPLRIVLDSSLKIPLKSKLVTDKLADTWIFTSASYDEEKKEALEKLGISIFHTSNPKHVDPLEVVTILGEKSISSLLIEGGGTINAAFLENQLIDKAIIYIAPKLIGGINAPSFMGGTGIESMGDAVELVDTEFFKIGKDFKFVGYPVYKRGITE</sequence>
<comment type="similarity">
    <text evidence="4 15">In the N-terminal section; belongs to the cytidine and deoxycytidylate deaminase family.</text>
</comment>
<protein>
    <recommendedName>
        <fullName evidence="15">Riboflavin biosynthesis protein RibD</fullName>
    </recommendedName>
    <domain>
        <recommendedName>
            <fullName evidence="15">Diaminohydroxyphosphoribosylaminopyrimidine deaminase</fullName>
            <shortName evidence="15">DRAP deaminase</shortName>
            <ecNumber evidence="15">3.5.4.26</ecNumber>
        </recommendedName>
        <alternativeName>
            <fullName evidence="15">Riboflavin-specific deaminase</fullName>
        </alternativeName>
    </domain>
    <domain>
        <recommendedName>
            <fullName evidence="15">5-amino-6-(5-phosphoribosylamino)uracil reductase</fullName>
            <ecNumber evidence="15">1.1.1.193</ecNumber>
        </recommendedName>
        <alternativeName>
            <fullName evidence="15">HTP reductase</fullName>
        </alternativeName>
    </domain>
</protein>
<evidence type="ECO:0000256" key="18">
    <source>
        <dbReference type="PIRSR" id="PIRSR006769-3"/>
    </source>
</evidence>
<keyword evidence="11 15" id="KW-0560">Oxidoreductase</keyword>
<evidence type="ECO:0000313" key="20">
    <source>
        <dbReference type="EMBL" id="TQR13827.1"/>
    </source>
</evidence>
<proteinExistence type="inferred from homology"/>
<evidence type="ECO:0000256" key="17">
    <source>
        <dbReference type="PIRSR" id="PIRSR006769-2"/>
    </source>
</evidence>
<comment type="similarity">
    <text evidence="5 15">In the C-terminal section; belongs to the HTP reductase family.</text>
</comment>
<dbReference type="Pfam" id="PF00383">
    <property type="entry name" value="dCMP_cyt_deam_1"/>
    <property type="match status" value="1"/>
</dbReference>
<comment type="caution">
    <text evidence="20">The sequence shown here is derived from an EMBL/GenBank/DDBJ whole genome shotgun (WGS) entry which is preliminary data.</text>
</comment>
<keyword evidence="9 15" id="KW-0862">Zinc</keyword>
<dbReference type="PIRSF" id="PIRSF006769">
    <property type="entry name" value="RibD"/>
    <property type="match status" value="1"/>
</dbReference>
<evidence type="ECO:0000256" key="15">
    <source>
        <dbReference type="PIRNR" id="PIRNR006769"/>
    </source>
</evidence>
<feature type="active site" description="Proton donor" evidence="16">
    <location>
        <position position="53"/>
    </location>
</feature>
<comment type="pathway">
    <text evidence="3 15">Cofactor biosynthesis; riboflavin biosynthesis; 5-amino-6-(D-ribitylamino)uracil from GTP: step 3/4.</text>
</comment>
<evidence type="ECO:0000259" key="19">
    <source>
        <dbReference type="PROSITE" id="PS51747"/>
    </source>
</evidence>
<dbReference type="OrthoDB" id="9800865at2"/>
<feature type="binding site" evidence="17">
    <location>
        <position position="208"/>
    </location>
    <ligand>
        <name>substrate</name>
    </ligand>
</feature>
<accession>A0A544T8P2</accession>
<dbReference type="InterPro" id="IPR016192">
    <property type="entry name" value="APOBEC/CMP_deaminase_Zn-bd"/>
</dbReference>
<comment type="cofactor">
    <cofactor evidence="15 18">
        <name>Zn(2+)</name>
        <dbReference type="ChEBI" id="CHEBI:29105"/>
    </cofactor>
    <text evidence="15 18">Binds 1 zinc ion.</text>
</comment>
<dbReference type="GO" id="GO:0008270">
    <property type="term" value="F:zinc ion binding"/>
    <property type="evidence" value="ECO:0007669"/>
    <property type="project" value="InterPro"/>
</dbReference>
<keyword evidence="6 15" id="KW-0686">Riboflavin biosynthesis</keyword>
<comment type="function">
    <text evidence="1 15">Converts 2,5-diamino-6-(ribosylamino)-4(3h)-pyrimidinone 5'-phosphate into 5-amino-6-(ribosylamino)-2,4(1h,3h)-pyrimidinedione 5'-phosphate.</text>
</comment>
<dbReference type="SUPFAM" id="SSF53927">
    <property type="entry name" value="Cytidine deaminase-like"/>
    <property type="match status" value="1"/>
</dbReference>
<feature type="binding site" evidence="17">
    <location>
        <begin position="294"/>
        <end position="300"/>
    </location>
    <ligand>
        <name>NADP(+)</name>
        <dbReference type="ChEBI" id="CHEBI:58349"/>
    </ligand>
</feature>
<evidence type="ECO:0000256" key="10">
    <source>
        <dbReference type="ARBA" id="ARBA00022857"/>
    </source>
</evidence>
<dbReference type="EC" id="1.1.1.193" evidence="15"/>
<evidence type="ECO:0000313" key="21">
    <source>
        <dbReference type="Proteomes" id="UP000317316"/>
    </source>
</evidence>
<dbReference type="PROSITE" id="PS51747">
    <property type="entry name" value="CYT_DCMP_DEAMINASES_2"/>
    <property type="match status" value="1"/>
</dbReference>
<dbReference type="GO" id="GO:0008703">
    <property type="term" value="F:5-amino-6-(5-phosphoribosylamino)uracil reductase activity"/>
    <property type="evidence" value="ECO:0007669"/>
    <property type="project" value="UniProtKB-EC"/>
</dbReference>
<keyword evidence="10 15" id="KW-0521">NADP</keyword>
<dbReference type="Pfam" id="PF01872">
    <property type="entry name" value="RibD_C"/>
    <property type="match status" value="1"/>
</dbReference>
<feature type="binding site" evidence="17">
    <location>
        <position position="155"/>
    </location>
    <ligand>
        <name>NADP(+)</name>
        <dbReference type="ChEBI" id="CHEBI:58349"/>
    </ligand>
</feature>
<gene>
    <name evidence="20" type="primary">ribD</name>
    <name evidence="20" type="ORF">FG382_09440</name>
</gene>
<feature type="binding site" evidence="18">
    <location>
        <position position="51"/>
    </location>
    <ligand>
        <name>Zn(2+)</name>
        <dbReference type="ChEBI" id="CHEBI:29105"/>
        <note>catalytic</note>
    </ligand>
</feature>
<dbReference type="InterPro" id="IPR016193">
    <property type="entry name" value="Cytidine_deaminase-like"/>
</dbReference>
<feature type="binding site" evidence="17">
    <location>
        <position position="185"/>
    </location>
    <ligand>
        <name>substrate</name>
    </ligand>
</feature>
<dbReference type="InterPro" id="IPR024072">
    <property type="entry name" value="DHFR-like_dom_sf"/>
</dbReference>
<keyword evidence="21" id="KW-1185">Reference proteome</keyword>
<evidence type="ECO:0000256" key="13">
    <source>
        <dbReference type="ARBA" id="ARBA00049861"/>
    </source>
</evidence>
<comment type="catalytic activity">
    <reaction evidence="13 15">
        <text>5-amino-6-(5-phospho-D-ribitylamino)uracil + NADP(+) = 5-amino-6-(5-phospho-D-ribosylamino)uracil + NADPH + H(+)</text>
        <dbReference type="Rhea" id="RHEA:17845"/>
        <dbReference type="ChEBI" id="CHEBI:15378"/>
        <dbReference type="ChEBI" id="CHEBI:57783"/>
        <dbReference type="ChEBI" id="CHEBI:58349"/>
        <dbReference type="ChEBI" id="CHEBI:58421"/>
        <dbReference type="ChEBI" id="CHEBI:58453"/>
        <dbReference type="EC" id="1.1.1.193"/>
    </reaction>
</comment>
<feature type="binding site" evidence="17">
    <location>
        <position position="222"/>
    </location>
    <ligand>
        <name>NADP(+)</name>
        <dbReference type="ChEBI" id="CHEBI:58349"/>
    </ligand>
</feature>
<dbReference type="PANTHER" id="PTHR38011:SF7">
    <property type="entry name" value="2,5-DIAMINO-6-RIBOSYLAMINO-4(3H)-PYRIMIDINONE 5'-PHOSPHATE REDUCTASE"/>
    <property type="match status" value="1"/>
</dbReference>
<evidence type="ECO:0000256" key="8">
    <source>
        <dbReference type="ARBA" id="ARBA00022801"/>
    </source>
</evidence>
<evidence type="ECO:0000256" key="6">
    <source>
        <dbReference type="ARBA" id="ARBA00022619"/>
    </source>
</evidence>
<dbReference type="NCBIfam" id="TIGR00326">
    <property type="entry name" value="eubact_ribD"/>
    <property type="match status" value="1"/>
</dbReference>
<feature type="binding site" evidence="17">
    <location>
        <position position="197"/>
    </location>
    <ligand>
        <name>NADP(+)</name>
        <dbReference type="ChEBI" id="CHEBI:58349"/>
    </ligand>
</feature>
<dbReference type="InterPro" id="IPR050765">
    <property type="entry name" value="Riboflavin_Biosynth_HTPR"/>
</dbReference>
<evidence type="ECO:0000256" key="1">
    <source>
        <dbReference type="ARBA" id="ARBA00002151"/>
    </source>
</evidence>
<evidence type="ECO:0000256" key="4">
    <source>
        <dbReference type="ARBA" id="ARBA00005259"/>
    </source>
</evidence>
<evidence type="ECO:0000256" key="12">
    <source>
        <dbReference type="ARBA" id="ARBA00023268"/>
    </source>
</evidence>
<feature type="binding site" evidence="17">
    <location>
        <position position="169"/>
    </location>
    <ligand>
        <name>NADP(+)</name>
        <dbReference type="ChEBI" id="CHEBI:58349"/>
    </ligand>
</feature>
<dbReference type="SUPFAM" id="SSF53597">
    <property type="entry name" value="Dihydrofolate reductase-like"/>
    <property type="match status" value="1"/>
</dbReference>
<dbReference type="PANTHER" id="PTHR38011">
    <property type="entry name" value="DIHYDROFOLATE REDUCTASE FAMILY PROTEIN (AFU_ORTHOLOGUE AFUA_8G06820)"/>
    <property type="match status" value="1"/>
</dbReference>
<dbReference type="UniPathway" id="UPA00275">
    <property type="reaction ID" value="UER00401"/>
</dbReference>
<dbReference type="GO" id="GO:0009231">
    <property type="term" value="P:riboflavin biosynthetic process"/>
    <property type="evidence" value="ECO:0007669"/>
    <property type="project" value="UniProtKB-UniPathway"/>
</dbReference>
<comment type="catalytic activity">
    <reaction evidence="14 15">
        <text>2,5-diamino-6-hydroxy-4-(5-phosphoribosylamino)-pyrimidine + H2O + H(+) = 5-amino-6-(5-phospho-D-ribosylamino)uracil + NH4(+)</text>
        <dbReference type="Rhea" id="RHEA:21868"/>
        <dbReference type="ChEBI" id="CHEBI:15377"/>
        <dbReference type="ChEBI" id="CHEBI:15378"/>
        <dbReference type="ChEBI" id="CHEBI:28938"/>
        <dbReference type="ChEBI" id="CHEBI:58453"/>
        <dbReference type="ChEBI" id="CHEBI:58614"/>
        <dbReference type="EC" id="3.5.4.26"/>
    </reaction>
</comment>
<feature type="domain" description="CMP/dCMP-type deaminase" evidence="19">
    <location>
        <begin position="2"/>
        <end position="124"/>
    </location>
</feature>
<dbReference type="PROSITE" id="PS00903">
    <property type="entry name" value="CYT_DCMP_DEAMINASES_1"/>
    <property type="match status" value="1"/>
</dbReference>
<dbReference type="RefSeq" id="WP_142538659.1">
    <property type="nucleotide sequence ID" value="NZ_BMIE01000005.1"/>
</dbReference>
<dbReference type="FunFam" id="3.40.140.10:FF:000025">
    <property type="entry name" value="Riboflavin biosynthesis protein RibD"/>
    <property type="match status" value="1"/>
</dbReference>
<dbReference type="Proteomes" id="UP000317316">
    <property type="component" value="Unassembled WGS sequence"/>
</dbReference>
<feature type="binding site" evidence="17">
    <location>
        <position position="292"/>
    </location>
    <ligand>
        <name>substrate</name>
    </ligand>
</feature>
<dbReference type="AlphaFoldDB" id="A0A544T8P2"/>
<evidence type="ECO:0000256" key="11">
    <source>
        <dbReference type="ARBA" id="ARBA00023002"/>
    </source>
</evidence>
<name>A0A544T8P2_9BACI</name>
<dbReference type="InterPro" id="IPR002125">
    <property type="entry name" value="CMP_dCMP_dom"/>
</dbReference>
<evidence type="ECO:0000256" key="14">
    <source>
        <dbReference type="ARBA" id="ARBA00049886"/>
    </source>
</evidence>
<evidence type="ECO:0000256" key="3">
    <source>
        <dbReference type="ARBA" id="ARBA00004910"/>
    </source>
</evidence>
<evidence type="ECO:0000256" key="7">
    <source>
        <dbReference type="ARBA" id="ARBA00022723"/>
    </source>
</evidence>
<dbReference type="GO" id="GO:0050661">
    <property type="term" value="F:NADP binding"/>
    <property type="evidence" value="ECO:0007669"/>
    <property type="project" value="InterPro"/>
</dbReference>
<evidence type="ECO:0000256" key="5">
    <source>
        <dbReference type="ARBA" id="ARBA00007417"/>
    </source>
</evidence>
<dbReference type="Gene3D" id="3.40.140.10">
    <property type="entry name" value="Cytidine Deaminase, domain 2"/>
    <property type="match status" value="1"/>
</dbReference>
<dbReference type="InterPro" id="IPR004794">
    <property type="entry name" value="Eubact_RibD"/>
</dbReference>
<keyword evidence="12" id="KW-0511">Multifunctional enzyme</keyword>
<organism evidence="20 21">
    <name type="scientific">Psychrobacillus lasiicapitis</name>
    <dbReference type="NCBI Taxonomy" id="1636719"/>
    <lineage>
        <taxon>Bacteria</taxon>
        <taxon>Bacillati</taxon>
        <taxon>Bacillota</taxon>
        <taxon>Bacilli</taxon>
        <taxon>Bacillales</taxon>
        <taxon>Bacillaceae</taxon>
        <taxon>Psychrobacillus</taxon>
    </lineage>
</organism>
<dbReference type="EC" id="3.5.4.26" evidence="15"/>
<keyword evidence="7 15" id="KW-0479">Metal-binding</keyword>
<evidence type="ECO:0000256" key="2">
    <source>
        <dbReference type="ARBA" id="ARBA00004882"/>
    </source>
</evidence>
<feature type="binding site" evidence="17">
    <location>
        <position position="201"/>
    </location>
    <ligand>
        <name>NADP(+)</name>
        <dbReference type="ChEBI" id="CHEBI:58349"/>
    </ligand>
</feature>
<reference evidence="20 21" key="1">
    <citation type="submission" date="2019-05" db="EMBL/GenBank/DDBJ databases">
        <title>Psychrobacillus vulpis sp. nov., a new species isolated from feces of a red fox that inhabits in The Tablas de Daimiel Natural Park, Albacete, Spain.</title>
        <authorList>
            <person name="Rodriguez M."/>
            <person name="Reina J.C."/>
            <person name="Bejar V."/>
            <person name="Llamas I."/>
        </authorList>
    </citation>
    <scope>NUCLEOTIDE SEQUENCE [LARGE SCALE GENOMIC DNA]</scope>
    <source>
        <strain evidence="20 21">NEAU-3TGS17</strain>
    </source>
</reference>
<dbReference type="InterPro" id="IPR011549">
    <property type="entry name" value="RibD_C"/>
</dbReference>
<dbReference type="EMBL" id="VDGH01000005">
    <property type="protein sequence ID" value="TQR13827.1"/>
    <property type="molecule type" value="Genomic_DNA"/>
</dbReference>
<feature type="binding site" evidence="18">
    <location>
        <position position="76"/>
    </location>
    <ligand>
        <name>Zn(2+)</name>
        <dbReference type="ChEBI" id="CHEBI:29105"/>
        <note>catalytic</note>
    </ligand>
</feature>
<dbReference type="CDD" id="cd01284">
    <property type="entry name" value="Riboflavin_deaminase-reductase"/>
    <property type="match status" value="1"/>
</dbReference>
<evidence type="ECO:0000256" key="16">
    <source>
        <dbReference type="PIRSR" id="PIRSR006769-1"/>
    </source>
</evidence>
<dbReference type="Gene3D" id="3.40.430.10">
    <property type="entry name" value="Dihydrofolate Reductase, subunit A"/>
    <property type="match status" value="1"/>
</dbReference>
<feature type="binding site" evidence="17">
    <location>
        <position position="171"/>
    </location>
    <ligand>
        <name>NADP(+)</name>
        <dbReference type="ChEBI" id="CHEBI:58349"/>
    </ligand>
</feature>
<evidence type="ECO:0000256" key="9">
    <source>
        <dbReference type="ARBA" id="ARBA00022833"/>
    </source>
</evidence>
<keyword evidence="8 15" id="KW-0378">Hydrolase</keyword>
<feature type="binding site" evidence="18">
    <location>
        <position position="85"/>
    </location>
    <ligand>
        <name>Zn(2+)</name>
        <dbReference type="ChEBI" id="CHEBI:29105"/>
        <note>catalytic</note>
    </ligand>
</feature>
<comment type="pathway">
    <text evidence="2 15">Cofactor biosynthesis; riboflavin biosynthesis; 5-amino-6-(D-ribitylamino)uracil from GTP: step 2/4.</text>
</comment>